<dbReference type="EMBL" id="BMYF01000007">
    <property type="protein sequence ID" value="GHB34100.1"/>
    <property type="molecule type" value="Genomic_DNA"/>
</dbReference>
<comment type="caution">
    <text evidence="1">The sequence shown here is derived from an EMBL/GenBank/DDBJ whole genome shotgun (WGS) entry which is preliminary data.</text>
</comment>
<dbReference type="PANTHER" id="PTHR21180">
    <property type="entry name" value="ENDONUCLEASE/EXONUCLEASE/PHOSPHATASE FAMILY DOMAIN-CONTAINING PROTEIN 1"/>
    <property type="match status" value="1"/>
</dbReference>
<dbReference type="Pfam" id="PF12836">
    <property type="entry name" value="HHH_3"/>
    <property type="match status" value="2"/>
</dbReference>
<evidence type="ECO:0008006" key="3">
    <source>
        <dbReference type="Google" id="ProtNLM"/>
    </source>
</evidence>
<dbReference type="InterPro" id="IPR051675">
    <property type="entry name" value="Endo/Exo/Phosphatase_dom_1"/>
</dbReference>
<dbReference type="Gene3D" id="1.10.150.280">
    <property type="entry name" value="AF1531-like domain"/>
    <property type="match status" value="1"/>
</dbReference>
<dbReference type="GO" id="GO:0015627">
    <property type="term" value="C:type II protein secretion system complex"/>
    <property type="evidence" value="ECO:0007669"/>
    <property type="project" value="TreeGrafter"/>
</dbReference>
<dbReference type="RefSeq" id="WP_189579942.1">
    <property type="nucleotide sequence ID" value="NZ_BMYF01000007.1"/>
</dbReference>
<keyword evidence="2" id="KW-1185">Reference proteome</keyword>
<protein>
    <recommendedName>
        <fullName evidence="3">DNA uptake protein ComE</fullName>
    </recommendedName>
</protein>
<proteinExistence type="predicted"/>
<name>A0A8J3CW99_9BACT</name>
<dbReference type="SUPFAM" id="SSF47781">
    <property type="entry name" value="RuvA domain 2-like"/>
    <property type="match status" value="2"/>
</dbReference>
<dbReference type="AlphaFoldDB" id="A0A8J3CW99"/>
<accession>A0A8J3CW99</accession>
<reference evidence="1" key="2">
    <citation type="submission" date="2020-09" db="EMBL/GenBank/DDBJ databases">
        <authorList>
            <person name="Sun Q."/>
            <person name="Kim S."/>
        </authorList>
    </citation>
    <scope>NUCLEOTIDE SEQUENCE</scope>
    <source>
        <strain evidence="1">KCTC 23224</strain>
    </source>
</reference>
<gene>
    <name evidence="1" type="ORF">GCM10008106_14140</name>
</gene>
<sequence>MKNKLLFWLKTYLGFSKRESQGFVLVLPILIALYTIPKIYDNYILHSSEADYLVYQGTVDSLLKAGFVISPIKTTEPGQDSSRKSTSSPRLRTATLNKLDFNEADSIVLQIVPGIGQTMAGRIVKFREGLGGMWEKEQLLDVFGMSPEVMERVFDYFEFSPGIYRKVAINEWDASTLANHPYITYGAAKVIVAYRTQHGPYQQAEDLMKVKIFTEDWVEKVKPYLEF</sequence>
<dbReference type="InterPro" id="IPR010994">
    <property type="entry name" value="RuvA_2-like"/>
</dbReference>
<dbReference type="PANTHER" id="PTHR21180:SF32">
    <property type="entry name" value="ENDONUCLEASE_EXONUCLEASE_PHOSPHATASE FAMILY DOMAIN-CONTAINING PROTEIN 1"/>
    <property type="match status" value="1"/>
</dbReference>
<evidence type="ECO:0000313" key="1">
    <source>
        <dbReference type="EMBL" id="GHB34100.1"/>
    </source>
</evidence>
<dbReference type="Proteomes" id="UP000642809">
    <property type="component" value="Unassembled WGS sequence"/>
</dbReference>
<dbReference type="GO" id="GO:0015628">
    <property type="term" value="P:protein secretion by the type II secretion system"/>
    <property type="evidence" value="ECO:0007669"/>
    <property type="project" value="TreeGrafter"/>
</dbReference>
<reference evidence="1" key="1">
    <citation type="journal article" date="2014" name="Int. J. Syst. Evol. Microbiol.">
        <title>Complete genome sequence of Corynebacterium casei LMG S-19264T (=DSM 44701T), isolated from a smear-ripened cheese.</title>
        <authorList>
            <consortium name="US DOE Joint Genome Institute (JGI-PGF)"/>
            <person name="Walter F."/>
            <person name="Albersmeier A."/>
            <person name="Kalinowski J."/>
            <person name="Ruckert C."/>
        </authorList>
    </citation>
    <scope>NUCLEOTIDE SEQUENCE</scope>
    <source>
        <strain evidence="1">KCTC 23224</strain>
    </source>
</reference>
<evidence type="ECO:0000313" key="2">
    <source>
        <dbReference type="Proteomes" id="UP000642809"/>
    </source>
</evidence>
<dbReference type="Gene3D" id="1.10.150.320">
    <property type="entry name" value="Photosystem II 12 kDa extrinsic protein"/>
    <property type="match status" value="1"/>
</dbReference>
<organism evidence="1 2">
    <name type="scientific">Mongoliitalea lutea</name>
    <dbReference type="NCBI Taxonomy" id="849756"/>
    <lineage>
        <taxon>Bacteria</taxon>
        <taxon>Pseudomonadati</taxon>
        <taxon>Bacteroidota</taxon>
        <taxon>Cytophagia</taxon>
        <taxon>Cytophagales</taxon>
        <taxon>Cyclobacteriaceae</taxon>
        <taxon>Mongoliitalea</taxon>
    </lineage>
</organism>